<organism evidence="3 4">
    <name type="scientific">Candidatus Nealsonbacteria bacterium CG08_land_8_20_14_0_20_36_22</name>
    <dbReference type="NCBI Taxonomy" id="1974704"/>
    <lineage>
        <taxon>Bacteria</taxon>
        <taxon>Candidatus Nealsoniibacteriota</taxon>
    </lineage>
</organism>
<evidence type="ECO:0008006" key="5">
    <source>
        <dbReference type="Google" id="ProtNLM"/>
    </source>
</evidence>
<dbReference type="Proteomes" id="UP000231472">
    <property type="component" value="Unassembled WGS sequence"/>
</dbReference>
<gene>
    <name evidence="3" type="ORF">COT32_02225</name>
</gene>
<evidence type="ECO:0000313" key="4">
    <source>
        <dbReference type="Proteomes" id="UP000231472"/>
    </source>
</evidence>
<sequence length="300" mass="34487">MKVTTIVLIILIILIGIAVYSFLDRFLTKEFPGSLKLPGENQKTQTENPLVSKGTASVYKPTSPVQTNENTEKENTEKENSEVQIISPYFGKVKISGIRNKSSYSPSLVTLSYSLSQGDKINITNWRIKGRPREVIIPKAIKKYQSYIEPDNIIIENYGTIYLIGASNPLGMNKNFQLNKCLGYLTNYYSFYPSFYTYCPKPKLEEISHLNPECQEFILRISSCEIPNYSGNFKIAPDSECVSYLNNNFNYAGCFRKYNQDKDFLQNIWYLYIKSDIANPLHDTIYLFDQNGLLVDKYIY</sequence>
<dbReference type="AlphaFoldDB" id="A0A2H0YND6"/>
<keyword evidence="2" id="KW-0472">Membrane</keyword>
<name>A0A2H0YND6_9BACT</name>
<reference evidence="4" key="1">
    <citation type="submission" date="2017-09" db="EMBL/GenBank/DDBJ databases">
        <title>Depth-based differentiation of microbial function through sediment-hosted aquifers and enrichment of novel symbionts in the deep terrestrial subsurface.</title>
        <authorList>
            <person name="Probst A.J."/>
            <person name="Ladd B."/>
            <person name="Jarett J.K."/>
            <person name="Geller-Mcgrath D.E."/>
            <person name="Sieber C.M.K."/>
            <person name="Emerson J.B."/>
            <person name="Anantharaman K."/>
            <person name="Thomas B.C."/>
            <person name="Malmstrom R."/>
            <person name="Stieglmeier M."/>
            <person name="Klingl A."/>
            <person name="Woyke T."/>
            <person name="Ryan C.M."/>
            <person name="Banfield J.F."/>
        </authorList>
    </citation>
    <scope>NUCLEOTIDE SEQUENCE [LARGE SCALE GENOMIC DNA]</scope>
</reference>
<feature type="region of interest" description="Disordered" evidence="1">
    <location>
        <begin position="37"/>
        <end position="79"/>
    </location>
</feature>
<dbReference type="EMBL" id="PEYC01000045">
    <property type="protein sequence ID" value="PIS39970.1"/>
    <property type="molecule type" value="Genomic_DNA"/>
</dbReference>
<evidence type="ECO:0000256" key="1">
    <source>
        <dbReference type="SAM" id="MobiDB-lite"/>
    </source>
</evidence>
<accession>A0A2H0YND6</accession>
<protein>
    <recommendedName>
        <fullName evidence="5">LTD domain-containing protein</fullName>
    </recommendedName>
</protein>
<keyword evidence="2" id="KW-0812">Transmembrane</keyword>
<comment type="caution">
    <text evidence="3">The sequence shown here is derived from an EMBL/GenBank/DDBJ whole genome shotgun (WGS) entry which is preliminary data.</text>
</comment>
<evidence type="ECO:0000256" key="2">
    <source>
        <dbReference type="SAM" id="Phobius"/>
    </source>
</evidence>
<evidence type="ECO:0000313" key="3">
    <source>
        <dbReference type="EMBL" id="PIS39970.1"/>
    </source>
</evidence>
<keyword evidence="2" id="KW-1133">Transmembrane helix</keyword>
<proteinExistence type="predicted"/>
<feature type="compositionally biased region" description="Basic and acidic residues" evidence="1">
    <location>
        <begin position="70"/>
        <end position="79"/>
    </location>
</feature>
<feature type="transmembrane region" description="Helical" evidence="2">
    <location>
        <begin position="6"/>
        <end position="23"/>
    </location>
</feature>